<dbReference type="PANTHER" id="PTHR34047:SF7">
    <property type="entry name" value="RNA-DIRECTED DNA POLYMERASE"/>
    <property type="match status" value="1"/>
</dbReference>
<evidence type="ECO:0000256" key="6">
    <source>
        <dbReference type="ARBA" id="ARBA00022918"/>
    </source>
</evidence>
<dbReference type="Pfam" id="PF00078">
    <property type="entry name" value="RVT_1"/>
    <property type="match status" value="1"/>
</dbReference>
<comment type="caution">
    <text evidence="11">The sequence shown here is derived from an EMBL/GenBank/DDBJ whole genome shotgun (WGS) entry which is preliminary data.</text>
</comment>
<dbReference type="EMBL" id="BOPG01000148">
    <property type="protein sequence ID" value="GIJ65005.1"/>
    <property type="molecule type" value="Genomic_DNA"/>
</dbReference>
<keyword evidence="3" id="KW-0548">Nucleotidyltransferase</keyword>
<dbReference type="EC" id="2.7.7.49" evidence="1"/>
<dbReference type="InterPro" id="IPR043502">
    <property type="entry name" value="DNA/RNA_pol_sf"/>
</dbReference>
<evidence type="ECO:0000256" key="7">
    <source>
        <dbReference type="ARBA" id="ARBA00023118"/>
    </source>
</evidence>
<dbReference type="PROSITE" id="PS50878">
    <property type="entry name" value="RT_POL"/>
    <property type="match status" value="1"/>
</dbReference>
<keyword evidence="7" id="KW-0051">Antiviral defense</keyword>
<evidence type="ECO:0000256" key="4">
    <source>
        <dbReference type="ARBA" id="ARBA00022723"/>
    </source>
</evidence>
<dbReference type="PANTHER" id="PTHR34047">
    <property type="entry name" value="NUCLEAR INTRON MATURASE 1, MITOCHONDRIAL-RELATED"/>
    <property type="match status" value="1"/>
</dbReference>
<dbReference type="GO" id="GO:0003723">
    <property type="term" value="F:RNA binding"/>
    <property type="evidence" value="ECO:0007669"/>
    <property type="project" value="InterPro"/>
</dbReference>
<feature type="domain" description="Reverse transcriptase" evidence="10">
    <location>
        <begin position="116"/>
        <end position="337"/>
    </location>
</feature>
<evidence type="ECO:0000256" key="8">
    <source>
        <dbReference type="ARBA" id="ARBA00034120"/>
    </source>
</evidence>
<organism evidence="11 12">
    <name type="scientific">Virgisporangium aurantiacum</name>
    <dbReference type="NCBI Taxonomy" id="175570"/>
    <lineage>
        <taxon>Bacteria</taxon>
        <taxon>Bacillati</taxon>
        <taxon>Actinomycetota</taxon>
        <taxon>Actinomycetes</taxon>
        <taxon>Micromonosporales</taxon>
        <taxon>Micromonosporaceae</taxon>
        <taxon>Virgisporangium</taxon>
    </lineage>
</organism>
<keyword evidence="5" id="KW-0460">Magnesium</keyword>
<dbReference type="InterPro" id="IPR000123">
    <property type="entry name" value="Reverse_transcriptase_msDNA"/>
</dbReference>
<evidence type="ECO:0000256" key="9">
    <source>
        <dbReference type="ARBA" id="ARBA00048173"/>
    </source>
</evidence>
<evidence type="ECO:0000256" key="5">
    <source>
        <dbReference type="ARBA" id="ARBA00022842"/>
    </source>
</evidence>
<dbReference type="GO" id="GO:0003964">
    <property type="term" value="F:RNA-directed DNA polymerase activity"/>
    <property type="evidence" value="ECO:0007669"/>
    <property type="project" value="UniProtKB-KW"/>
</dbReference>
<dbReference type="CDD" id="cd03487">
    <property type="entry name" value="RT_Bac_retron_II"/>
    <property type="match status" value="1"/>
</dbReference>
<dbReference type="GO" id="GO:0051607">
    <property type="term" value="P:defense response to virus"/>
    <property type="evidence" value="ECO:0007669"/>
    <property type="project" value="UniProtKB-KW"/>
</dbReference>
<keyword evidence="4" id="KW-0479">Metal-binding</keyword>
<evidence type="ECO:0000259" key="10">
    <source>
        <dbReference type="PROSITE" id="PS50878"/>
    </source>
</evidence>
<dbReference type="SUPFAM" id="SSF56672">
    <property type="entry name" value="DNA/RNA polymerases"/>
    <property type="match status" value="1"/>
</dbReference>
<evidence type="ECO:0000256" key="2">
    <source>
        <dbReference type="ARBA" id="ARBA00022679"/>
    </source>
</evidence>
<reference evidence="11" key="1">
    <citation type="submission" date="2021-01" db="EMBL/GenBank/DDBJ databases">
        <title>Whole genome shotgun sequence of Virgisporangium aurantiacum NBRC 16421.</title>
        <authorList>
            <person name="Komaki H."/>
            <person name="Tamura T."/>
        </authorList>
    </citation>
    <scope>NUCLEOTIDE SEQUENCE</scope>
    <source>
        <strain evidence="11">NBRC 16421</strain>
    </source>
</reference>
<keyword evidence="12" id="KW-1185">Reference proteome</keyword>
<sequence length="407" mass="44650">MLWQRSELLAVGHTVLGARPRWLGPVVTAVLRAYRQPPADRPRELAAFVAAVTGPAGTRVQAAVIRERRFVATRVGRMRWATPAVDDLGALADFLDVDGDRLDWFADRRELNRHARDQQLRHYRYLWRPHRLIEAPKPRLRALQRHLLDTIVGLLPVHESVHGFVAGRGVHTFAAAHAGKPTVLRLDLRAFFTSVTAARVYGLLRTAGYPEPVAHALTALTTTRTPVDILRDAPNRAHAALLRQPHLPQGAPTSPALANLCTFRLDRRLAGLAGRFGADYTRYADDLAFSGDLGGRQAQHLITQVTAIATAEGFGVNTAKTRVRGQADQQRLAGLVVNAAPAVPRAEYDRLRAILHDAAQHGIDAANRDGHPDFAAHLAGRIAWVAHRHPTRASKLQRLLSAAVPAP</sequence>
<dbReference type="AlphaFoldDB" id="A0A8J4E7D9"/>
<dbReference type="RefSeq" id="WP_204015094.1">
    <property type="nucleotide sequence ID" value="NZ_BOPG01000148.1"/>
</dbReference>
<proteinExistence type="inferred from homology"/>
<keyword evidence="2" id="KW-0808">Transferase</keyword>
<comment type="catalytic activity">
    <reaction evidence="9">
        <text>DNA(n) + a 2'-deoxyribonucleoside 5'-triphosphate = DNA(n+1) + diphosphate</text>
        <dbReference type="Rhea" id="RHEA:22508"/>
        <dbReference type="Rhea" id="RHEA-COMP:17339"/>
        <dbReference type="Rhea" id="RHEA-COMP:17340"/>
        <dbReference type="ChEBI" id="CHEBI:33019"/>
        <dbReference type="ChEBI" id="CHEBI:61560"/>
        <dbReference type="ChEBI" id="CHEBI:173112"/>
        <dbReference type="EC" id="2.7.7.49"/>
    </reaction>
</comment>
<evidence type="ECO:0000256" key="3">
    <source>
        <dbReference type="ARBA" id="ARBA00022695"/>
    </source>
</evidence>
<name>A0A8J4E7D9_9ACTN</name>
<dbReference type="GO" id="GO:0046872">
    <property type="term" value="F:metal ion binding"/>
    <property type="evidence" value="ECO:0007669"/>
    <property type="project" value="UniProtKB-KW"/>
</dbReference>
<keyword evidence="6" id="KW-0695">RNA-directed DNA polymerase</keyword>
<dbReference type="InterPro" id="IPR000477">
    <property type="entry name" value="RT_dom"/>
</dbReference>
<gene>
    <name evidence="11" type="ORF">Vau01_125210</name>
</gene>
<dbReference type="InterPro" id="IPR051083">
    <property type="entry name" value="GrpII_Intron_Splice-Mob/Def"/>
</dbReference>
<accession>A0A8J4E7D9</accession>
<comment type="similarity">
    <text evidence="8">Belongs to the bacterial reverse transcriptase family.</text>
</comment>
<dbReference type="Proteomes" id="UP000612585">
    <property type="component" value="Unassembled WGS sequence"/>
</dbReference>
<evidence type="ECO:0000313" key="12">
    <source>
        <dbReference type="Proteomes" id="UP000612585"/>
    </source>
</evidence>
<evidence type="ECO:0000256" key="1">
    <source>
        <dbReference type="ARBA" id="ARBA00012493"/>
    </source>
</evidence>
<evidence type="ECO:0000313" key="11">
    <source>
        <dbReference type="EMBL" id="GIJ65005.1"/>
    </source>
</evidence>
<protein>
    <recommendedName>
        <fullName evidence="1">RNA-directed DNA polymerase</fullName>
        <ecNumber evidence="1">2.7.7.49</ecNumber>
    </recommendedName>
</protein>
<dbReference type="PRINTS" id="PR00866">
    <property type="entry name" value="RNADNAPOLMS"/>
</dbReference>